<comment type="caution">
    <text evidence="7">The sequence shown here is derived from an EMBL/GenBank/DDBJ whole genome shotgun (WGS) entry which is preliminary data.</text>
</comment>
<sequence>MRKLYYFLPLLTLLINPPVFAVEGWWQPQQLSQLAPVLAQEKLSLASFDINALQNHSLKAIVKLGNCSAAFVSDTGLLLTNYSCIAQSVTAAAGQRGLTLANGYTALQREAELPLANLHTSLITNTQNVTVQINRQIPSGLSSADKAEKISQISLALERECQQISQQQCEVSSSFDGLEYQLITSMLLTDVRLVHLPAVANKEALDNWSWPRYQADYVVLRAYQAAPVHSADQQDAVVSVFRPPAYLPLSGAGVNEGDAVVAVAFPRRSQRYSRAEELQFLFGLYYPQSVLYRQQAIELIEKLSDSDSGAAQYYQQLSRRLQHASHNEQNMLLRYQHSQLPINKSAFEQQLMQWINGSPVRQQVYGPVLDKLQRLNTRQHVVLQRDLVLVYLNYTKLPILAQQLYKLAKKRAAGNVSAAALDAEMATLRQQILSLPQQFDVRLDQGFALHFLRHYASLPQAARISALDHYFALNDGFNVDIVRHKLEAMYRSTLLNDPAQLLQWLQRSPAQFEHSRDSLINFAVAMYPASEGLAMERQQMKAELADIRRAYDEVIIAFNDAQGLPSYADSNATLRLSFGRVKGYQPLDAVWYQPFSTVKGLNNLLKRNIDTDDTTASLPVNFLSTNDSTWPDNSAVTLNKQGELVGLMFSGVAENQLAQWHYDRHSSRSVHMDIRYILWQLQQDQQNTLLLRELDIQR</sequence>
<dbReference type="EMBL" id="JAERPS020000001">
    <property type="protein sequence ID" value="MBZ9610089.1"/>
    <property type="molecule type" value="Genomic_DNA"/>
</dbReference>
<keyword evidence="5 6" id="KW-0378">Hydrolase</keyword>
<keyword evidence="2 6" id="KW-0031">Aminopeptidase</keyword>
<keyword evidence="6" id="KW-0720">Serine protease</keyword>
<name>A0ABS7X3E8_9GAMM</name>
<evidence type="ECO:0000256" key="2">
    <source>
        <dbReference type="ARBA" id="ARBA00022438"/>
    </source>
</evidence>
<dbReference type="SUPFAM" id="SSF50494">
    <property type="entry name" value="Trypsin-like serine proteases"/>
    <property type="match status" value="1"/>
</dbReference>
<evidence type="ECO:0000256" key="4">
    <source>
        <dbReference type="ARBA" id="ARBA00022729"/>
    </source>
</evidence>
<evidence type="ECO:0000313" key="7">
    <source>
        <dbReference type="EMBL" id="MBZ9610089.1"/>
    </source>
</evidence>
<evidence type="ECO:0000256" key="3">
    <source>
        <dbReference type="ARBA" id="ARBA00022670"/>
    </source>
</evidence>
<comment type="function">
    <text evidence="6">Catalyzes the removal of dipeptides from the N-terminus of oligopeptides.</text>
</comment>
<accession>A0ABS7X3E8</accession>
<keyword evidence="4" id="KW-0732">Signal</keyword>
<gene>
    <name evidence="7" type="ORF">I4W93_000600</name>
</gene>
<dbReference type="PANTHER" id="PTHR38469">
    <property type="entry name" value="PERIPLASMIC PEPTIDASE SUBFAMILY S1B"/>
    <property type="match status" value="1"/>
</dbReference>
<organism evidence="7 8">
    <name type="scientific">Rheinheimera maricola</name>
    <dbReference type="NCBI Taxonomy" id="2793282"/>
    <lineage>
        <taxon>Bacteria</taxon>
        <taxon>Pseudomonadati</taxon>
        <taxon>Pseudomonadota</taxon>
        <taxon>Gammaproteobacteria</taxon>
        <taxon>Chromatiales</taxon>
        <taxon>Chromatiaceae</taxon>
        <taxon>Rheinheimera</taxon>
    </lineage>
</organism>
<dbReference type="Proteomes" id="UP000663814">
    <property type="component" value="Unassembled WGS sequence"/>
</dbReference>
<evidence type="ECO:0000313" key="8">
    <source>
        <dbReference type="Proteomes" id="UP000663814"/>
    </source>
</evidence>
<dbReference type="Pfam" id="PF10459">
    <property type="entry name" value="Peptidase_S46"/>
    <property type="match status" value="1"/>
</dbReference>
<evidence type="ECO:0000256" key="5">
    <source>
        <dbReference type="ARBA" id="ARBA00022801"/>
    </source>
</evidence>
<keyword evidence="3 6" id="KW-0645">Protease</keyword>
<keyword evidence="8" id="KW-1185">Reference proteome</keyword>
<proteinExistence type="inferred from homology"/>
<comment type="similarity">
    <text evidence="1 6">Belongs to the peptidase S46 family.</text>
</comment>
<dbReference type="InterPro" id="IPR009003">
    <property type="entry name" value="Peptidase_S1_PA"/>
</dbReference>
<protein>
    <recommendedName>
        <fullName evidence="6">Dipeptidyl-peptidase</fullName>
        <ecNumber evidence="6">3.4.14.-</ecNumber>
    </recommendedName>
</protein>
<evidence type="ECO:0000256" key="6">
    <source>
        <dbReference type="RuleBase" id="RU366067"/>
    </source>
</evidence>
<reference evidence="7 8" key="1">
    <citation type="submission" date="2021-08" db="EMBL/GenBank/DDBJ databases">
        <title>Rheinheimera aquimaris sp. nov., isolated from seawater of the East Sea in Korea.</title>
        <authorList>
            <person name="Kim K.H."/>
            <person name="Wenting R."/>
            <person name="Kim K.R."/>
            <person name="Jeon C.O."/>
        </authorList>
    </citation>
    <scope>NUCLEOTIDE SEQUENCE [LARGE SCALE GENOMIC DNA]</scope>
    <source>
        <strain evidence="7 8">MA-13</strain>
    </source>
</reference>
<dbReference type="InterPro" id="IPR019500">
    <property type="entry name" value="Pep_S46"/>
</dbReference>
<dbReference type="PANTHER" id="PTHR38469:SF1">
    <property type="entry name" value="PERIPLASMIC PEPTIDASE SUBFAMILY S1B"/>
    <property type="match status" value="1"/>
</dbReference>
<dbReference type="RefSeq" id="WP_205312468.1">
    <property type="nucleotide sequence ID" value="NZ_JAERPS020000001.1"/>
</dbReference>
<evidence type="ECO:0000256" key="1">
    <source>
        <dbReference type="ARBA" id="ARBA00010491"/>
    </source>
</evidence>
<dbReference type="EC" id="3.4.14.-" evidence="6"/>